<dbReference type="VEuPathDB" id="FungiDB:RhiirFUN_022677"/>
<sequence length="196" mass="22537">MTYGKCNYRNLQTGVKCGCLRSRVQSINDHSCKACKHDLNYHEINQHQTSKSFANLKNNFGEKPNQKVPRDVKKSGKMKSICFTEDSNIGIKNVVESSFPHFMNKRWQFFRLRRTSISDLEIACEPNLGWSIDALKSIACTRRKLYVGIVHEPIQMTSSLIYQPIRSDNITSEVSGIGFEQFLQQNLMSLDMEFAM</sequence>
<dbReference type="HOGENOM" id="CLU_1390897_0_0_1"/>
<accession>U9TBU9</accession>
<name>U9TBU9_RHIID</name>
<organism evidence="1">
    <name type="scientific">Rhizophagus irregularis (strain DAOM 181602 / DAOM 197198 / MUCL 43194)</name>
    <name type="common">Arbuscular mycorrhizal fungus</name>
    <name type="synonym">Glomus intraradices</name>
    <dbReference type="NCBI Taxonomy" id="747089"/>
    <lineage>
        <taxon>Eukaryota</taxon>
        <taxon>Fungi</taxon>
        <taxon>Fungi incertae sedis</taxon>
        <taxon>Mucoromycota</taxon>
        <taxon>Glomeromycotina</taxon>
        <taxon>Glomeromycetes</taxon>
        <taxon>Glomerales</taxon>
        <taxon>Glomeraceae</taxon>
        <taxon>Rhizophagus</taxon>
    </lineage>
</organism>
<proteinExistence type="predicted"/>
<evidence type="ECO:0000313" key="1">
    <source>
        <dbReference type="EMBL" id="ESA05644.1"/>
    </source>
</evidence>
<protein>
    <submittedName>
        <fullName evidence="1">Uncharacterized protein</fullName>
    </submittedName>
</protein>
<reference evidence="1" key="1">
    <citation type="submission" date="2013-07" db="EMBL/GenBank/DDBJ databases">
        <title>The genome of an arbuscular mycorrhizal fungus provides insights into the evolution of the oldest plant symbiosis.</title>
        <authorList>
            <consortium name="DOE Joint Genome Institute"/>
            <person name="Tisserant E."/>
            <person name="Malbreil M."/>
            <person name="Kuo A."/>
            <person name="Kohler A."/>
            <person name="Symeonidi A."/>
            <person name="Balestrini R."/>
            <person name="Charron P."/>
            <person name="Duensing N."/>
            <person name="Frei-dit-Frey N."/>
            <person name="Gianinazzi-Pearson V."/>
            <person name="Gilbert B."/>
            <person name="Handa Y."/>
            <person name="Hijri M."/>
            <person name="Kaul R."/>
            <person name="Kawaguchi M."/>
            <person name="Krajinski F."/>
            <person name="Lammers P."/>
            <person name="Lapierre D."/>
            <person name="Masclaux F.G."/>
            <person name="Murat C."/>
            <person name="Morin E."/>
            <person name="Ndikumana S."/>
            <person name="Pagni M."/>
            <person name="Petitpierre D."/>
            <person name="Requena N."/>
            <person name="Rosikiewicz P."/>
            <person name="Riley R."/>
            <person name="Saito K."/>
            <person name="San Clemente H."/>
            <person name="Shapiro H."/>
            <person name="van Tuinen D."/>
            <person name="Becard G."/>
            <person name="Bonfante P."/>
            <person name="Paszkowski U."/>
            <person name="Shachar-Hill Y."/>
            <person name="Young J.P."/>
            <person name="Sanders I.R."/>
            <person name="Henrissat B."/>
            <person name="Rensing S.A."/>
            <person name="Grigoriev I.V."/>
            <person name="Corradi N."/>
            <person name="Roux C."/>
            <person name="Martin F."/>
        </authorList>
    </citation>
    <scope>NUCLEOTIDE SEQUENCE</scope>
    <source>
        <strain evidence="1">DAOM 197198</strain>
    </source>
</reference>
<dbReference type="AlphaFoldDB" id="U9TBU9"/>
<gene>
    <name evidence="1" type="ORF">GLOINDRAFT_99644</name>
</gene>
<dbReference type="EMBL" id="KI292752">
    <property type="protein sequence ID" value="ESA05644.1"/>
    <property type="molecule type" value="Genomic_DNA"/>
</dbReference>